<feature type="non-terminal residue" evidence="2">
    <location>
        <position position="94"/>
    </location>
</feature>
<organism evidence="2 3">
    <name type="scientific">Acinetobacter faecalis</name>
    <dbReference type="NCBI Taxonomy" id="2665161"/>
    <lineage>
        <taxon>Bacteria</taxon>
        <taxon>Pseudomonadati</taxon>
        <taxon>Pseudomonadota</taxon>
        <taxon>Gammaproteobacteria</taxon>
        <taxon>Moraxellales</taxon>
        <taxon>Moraxellaceae</taxon>
        <taxon>Acinetobacter</taxon>
    </lineage>
</organism>
<dbReference type="EMBL" id="JAXHPL010000022">
    <property type="protein sequence ID" value="MDY6486676.1"/>
    <property type="molecule type" value="Genomic_DNA"/>
</dbReference>
<evidence type="ECO:0000313" key="2">
    <source>
        <dbReference type="EMBL" id="MDY6486676.1"/>
    </source>
</evidence>
<name>A0AB35UVV7_9GAMM</name>
<keyword evidence="1" id="KW-1133">Transmembrane helix</keyword>
<sequence>MIYQEYEQESHLLVQKALKTMLARIPKQYDDEYLEYQKNLKLKYLLQINLIAQAAYAFYSIADWYVIAALLHKDLKCKAPLIEPNLRRNLGKWS</sequence>
<reference evidence="2 3" key="1">
    <citation type="submission" date="2023-11" db="EMBL/GenBank/DDBJ databases">
        <title>The common occurrence of Acinetobacte faecalis in cattle feces and its emended description.</title>
        <authorList>
            <person name="Kyselkova M."/>
            <person name="Xanthopoulou K."/>
            <person name="Shestivska V."/>
            <person name="Spanelova P."/>
            <person name="Maixnerova M."/>
            <person name="Higgins P.G."/>
            <person name="Nemec A."/>
        </authorList>
    </citation>
    <scope>NUCLEOTIDE SEQUENCE [LARGE SCALE GENOMIC DNA]</scope>
    <source>
        <strain evidence="2 3">ANC 7483</strain>
    </source>
</reference>
<protein>
    <submittedName>
        <fullName evidence="2">Uncharacterized protein</fullName>
    </submittedName>
</protein>
<comment type="caution">
    <text evidence="2">The sequence shown here is derived from an EMBL/GenBank/DDBJ whole genome shotgun (WGS) entry which is preliminary data.</text>
</comment>
<keyword evidence="1" id="KW-0812">Transmembrane</keyword>
<evidence type="ECO:0000313" key="3">
    <source>
        <dbReference type="Proteomes" id="UP001278995"/>
    </source>
</evidence>
<dbReference type="Proteomes" id="UP001278995">
    <property type="component" value="Unassembled WGS sequence"/>
</dbReference>
<dbReference type="AlphaFoldDB" id="A0AB35UVV7"/>
<gene>
    <name evidence="2" type="ORF">SKM51_05615</name>
</gene>
<evidence type="ECO:0000256" key="1">
    <source>
        <dbReference type="SAM" id="Phobius"/>
    </source>
</evidence>
<proteinExistence type="predicted"/>
<accession>A0AB35UVV7</accession>
<keyword evidence="1" id="KW-0472">Membrane</keyword>
<feature type="transmembrane region" description="Helical" evidence="1">
    <location>
        <begin position="50"/>
        <end position="71"/>
    </location>
</feature>